<keyword evidence="5 6" id="KW-0472">Membrane</keyword>
<dbReference type="PANTHER" id="PTHR33885:SF3">
    <property type="entry name" value="PHAGE SHOCK PROTEIN C"/>
    <property type="match status" value="1"/>
</dbReference>
<evidence type="ECO:0000256" key="5">
    <source>
        <dbReference type="ARBA" id="ARBA00023136"/>
    </source>
</evidence>
<keyword evidence="9" id="KW-1185">Reference proteome</keyword>
<dbReference type="KEGG" id="tprf:A3L09_04925"/>
<reference evidence="8 9" key="1">
    <citation type="submission" date="2016-03" db="EMBL/GenBank/DDBJ databases">
        <title>Complete genome sequence of Thermococcus profundus strain DT5432.</title>
        <authorList>
            <person name="Oger P.M."/>
        </authorList>
    </citation>
    <scope>NUCLEOTIDE SEQUENCE [LARGE SCALE GENOMIC DNA]</scope>
    <source>
        <strain evidence="8 9">DT 5432</strain>
    </source>
</reference>
<feature type="transmembrane region" description="Helical" evidence="6">
    <location>
        <begin position="34"/>
        <end position="59"/>
    </location>
</feature>
<dbReference type="AlphaFoldDB" id="A0A2Z2ML09"/>
<dbReference type="GeneID" id="33319733"/>
<dbReference type="RefSeq" id="WP_088857907.1">
    <property type="nucleotide sequence ID" value="NZ_CP014862.1"/>
</dbReference>
<evidence type="ECO:0000256" key="3">
    <source>
        <dbReference type="ARBA" id="ARBA00022692"/>
    </source>
</evidence>
<dbReference type="EMBL" id="CP014862">
    <property type="protein sequence ID" value="ASJ02648.1"/>
    <property type="molecule type" value="Genomic_DNA"/>
</dbReference>
<accession>A0A2Z2ML09</accession>
<evidence type="ECO:0000256" key="1">
    <source>
        <dbReference type="ARBA" id="ARBA00004162"/>
    </source>
</evidence>
<feature type="transmembrane region" description="Helical" evidence="6">
    <location>
        <begin position="95"/>
        <end position="117"/>
    </location>
</feature>
<dbReference type="Pfam" id="PF04024">
    <property type="entry name" value="PspC"/>
    <property type="match status" value="1"/>
</dbReference>
<sequence>MGEKRLVRSKRDRMFLGVLGGLAEYLNVDPTLVRLVFVILLVFNPVTMVILYLLAAIVVPEEGENEKPVEERLNDIMREAEKVVSGEEGSEIIKIVAIVLILIGAMYLAVFALPALFIFRTPVGTNLLAILLILLGIILLFRGD</sequence>
<evidence type="ECO:0000256" key="6">
    <source>
        <dbReference type="SAM" id="Phobius"/>
    </source>
</evidence>
<evidence type="ECO:0000256" key="4">
    <source>
        <dbReference type="ARBA" id="ARBA00022989"/>
    </source>
</evidence>
<feature type="domain" description="Phage shock protein PspC N-terminal" evidence="7">
    <location>
        <begin position="4"/>
        <end position="62"/>
    </location>
</feature>
<evidence type="ECO:0000256" key="2">
    <source>
        <dbReference type="ARBA" id="ARBA00022475"/>
    </source>
</evidence>
<keyword evidence="2" id="KW-1003">Cell membrane</keyword>
<keyword evidence="4 6" id="KW-1133">Transmembrane helix</keyword>
<feature type="transmembrane region" description="Helical" evidence="6">
    <location>
        <begin position="123"/>
        <end position="141"/>
    </location>
</feature>
<dbReference type="GO" id="GO:0005886">
    <property type="term" value="C:plasma membrane"/>
    <property type="evidence" value="ECO:0007669"/>
    <property type="project" value="UniProtKB-SubCell"/>
</dbReference>
<dbReference type="Proteomes" id="UP000250179">
    <property type="component" value="Chromosome"/>
</dbReference>
<evidence type="ECO:0000313" key="8">
    <source>
        <dbReference type="EMBL" id="ASJ02648.1"/>
    </source>
</evidence>
<proteinExistence type="predicted"/>
<dbReference type="InterPro" id="IPR052027">
    <property type="entry name" value="PspC"/>
</dbReference>
<dbReference type="OrthoDB" id="103681at2157"/>
<dbReference type="PANTHER" id="PTHR33885">
    <property type="entry name" value="PHAGE SHOCK PROTEIN C"/>
    <property type="match status" value="1"/>
</dbReference>
<dbReference type="InterPro" id="IPR007168">
    <property type="entry name" value="Phageshock_PspC_N"/>
</dbReference>
<keyword evidence="3 6" id="KW-0812">Transmembrane</keyword>
<evidence type="ECO:0000259" key="7">
    <source>
        <dbReference type="Pfam" id="PF04024"/>
    </source>
</evidence>
<protein>
    <submittedName>
        <fullName evidence="8">Transcriptional regulator</fullName>
    </submittedName>
</protein>
<evidence type="ECO:0000313" key="9">
    <source>
        <dbReference type="Proteomes" id="UP000250179"/>
    </source>
</evidence>
<organism evidence="8 9">
    <name type="scientific">Thermococcus profundus</name>
    <dbReference type="NCBI Taxonomy" id="49899"/>
    <lineage>
        <taxon>Archaea</taxon>
        <taxon>Methanobacteriati</taxon>
        <taxon>Methanobacteriota</taxon>
        <taxon>Thermococci</taxon>
        <taxon>Thermococcales</taxon>
        <taxon>Thermococcaceae</taxon>
        <taxon>Thermococcus</taxon>
    </lineage>
</organism>
<comment type="subcellular location">
    <subcellularLocation>
        <location evidence="1">Cell membrane</location>
        <topology evidence="1">Single-pass membrane protein</topology>
    </subcellularLocation>
</comment>
<name>A0A2Z2ML09_THEPR</name>
<gene>
    <name evidence="8" type="ORF">A3L09_04925</name>
</gene>